<reference evidence="11 12" key="1">
    <citation type="submission" date="2019-04" db="EMBL/GenBank/DDBJ databases">
        <title>Psychroflexus halotolerans sp. nov., isolated from a marine solar saltern.</title>
        <authorList>
            <person name="Feng X."/>
        </authorList>
    </citation>
    <scope>NUCLEOTIDE SEQUENCE [LARGE SCALE GENOMIC DNA]</scope>
    <source>
        <strain evidence="11 12">WDS2C27</strain>
    </source>
</reference>
<dbReference type="InterPro" id="IPR009080">
    <property type="entry name" value="tRNAsynth_Ia_anticodon-bd"/>
</dbReference>
<dbReference type="Pfam" id="PF00133">
    <property type="entry name" value="tRNA-synt_1"/>
    <property type="match status" value="1"/>
</dbReference>
<dbReference type="EMBL" id="SWMU01000002">
    <property type="protein sequence ID" value="TKS56738.1"/>
    <property type="molecule type" value="Genomic_DNA"/>
</dbReference>
<comment type="similarity">
    <text evidence="8">Belongs to the class-I aminoacyl-tRNA synthetase family. IleS type 2 subfamily.</text>
</comment>
<dbReference type="InterPro" id="IPR002301">
    <property type="entry name" value="Ile-tRNA-ligase"/>
</dbReference>
<dbReference type="GO" id="GO:0004822">
    <property type="term" value="F:isoleucine-tRNA ligase activity"/>
    <property type="evidence" value="ECO:0007669"/>
    <property type="project" value="UniProtKB-UniRule"/>
</dbReference>
<organism evidence="11 12">
    <name type="scientific">Mesohalobacter halotolerans</name>
    <dbReference type="NCBI Taxonomy" id="1883405"/>
    <lineage>
        <taxon>Bacteria</taxon>
        <taxon>Pseudomonadati</taxon>
        <taxon>Bacteroidota</taxon>
        <taxon>Flavobacteriia</taxon>
        <taxon>Flavobacteriales</taxon>
        <taxon>Flavobacteriaceae</taxon>
        <taxon>Mesohalobacter</taxon>
    </lineage>
</organism>
<dbReference type="AlphaFoldDB" id="A0A4U5TTY0"/>
<evidence type="ECO:0000259" key="10">
    <source>
        <dbReference type="Pfam" id="PF08264"/>
    </source>
</evidence>
<dbReference type="InterPro" id="IPR014729">
    <property type="entry name" value="Rossmann-like_a/b/a_fold"/>
</dbReference>
<dbReference type="GO" id="GO:0002161">
    <property type="term" value="F:aminoacyl-tRNA deacylase activity"/>
    <property type="evidence" value="ECO:0007669"/>
    <property type="project" value="InterPro"/>
</dbReference>
<evidence type="ECO:0000313" key="11">
    <source>
        <dbReference type="EMBL" id="TKS56738.1"/>
    </source>
</evidence>
<feature type="domain" description="Methionyl/Valyl/Leucyl/Isoleucyl-tRNA synthetase anticodon-binding" evidence="10">
    <location>
        <begin position="769"/>
        <end position="920"/>
    </location>
</feature>
<dbReference type="Proteomes" id="UP000306552">
    <property type="component" value="Unassembled WGS sequence"/>
</dbReference>
<dbReference type="GO" id="GO:0000049">
    <property type="term" value="F:tRNA binding"/>
    <property type="evidence" value="ECO:0007669"/>
    <property type="project" value="InterPro"/>
</dbReference>
<feature type="short sequence motif" description="'KMSKS' region" evidence="8">
    <location>
        <begin position="682"/>
        <end position="686"/>
    </location>
</feature>
<feature type="binding site" evidence="8">
    <location>
        <position position="685"/>
    </location>
    <ligand>
        <name>ATP</name>
        <dbReference type="ChEBI" id="CHEBI:30616"/>
    </ligand>
</feature>
<dbReference type="EC" id="6.1.1.5" evidence="8"/>
<dbReference type="GO" id="GO:0005737">
    <property type="term" value="C:cytoplasm"/>
    <property type="evidence" value="ECO:0007669"/>
    <property type="project" value="UniProtKB-SubCell"/>
</dbReference>
<dbReference type="PANTHER" id="PTHR42780">
    <property type="entry name" value="SOLEUCYL-TRNA SYNTHETASE"/>
    <property type="match status" value="1"/>
</dbReference>
<dbReference type="HAMAP" id="MF_02003">
    <property type="entry name" value="Ile_tRNA_synth_type2"/>
    <property type="match status" value="1"/>
</dbReference>
<evidence type="ECO:0000256" key="4">
    <source>
        <dbReference type="ARBA" id="ARBA00022917"/>
    </source>
</evidence>
<evidence type="ECO:0000256" key="6">
    <source>
        <dbReference type="ARBA" id="ARBA00025217"/>
    </source>
</evidence>
<dbReference type="InterPro" id="IPR009008">
    <property type="entry name" value="Val/Leu/Ile-tRNA-synth_edit"/>
</dbReference>
<evidence type="ECO:0000256" key="2">
    <source>
        <dbReference type="ARBA" id="ARBA00022741"/>
    </source>
</evidence>
<dbReference type="RefSeq" id="WP_138931840.1">
    <property type="nucleotide sequence ID" value="NZ_SWMU01000002.1"/>
</dbReference>
<keyword evidence="4 8" id="KW-0648">Protein biosynthesis</keyword>
<comment type="domain">
    <text evidence="8">IleRS has two distinct active sites: one for aminoacylation and one for editing. The misactivated valine is translocated from the active site to the editing site, which sterically excludes the correctly activated isoleucine. The single editing site contains two valyl binding pockets, one specific for each substrate (Val-AMP or Val-tRNA(Ile)).</text>
</comment>
<sequence length="1134" mass="130179">MGKSFPEYQGLNLVETANDILAYWQKHDIFKKSVDQKPEDKPFIFFEGPPSANGLPGIHHVMARTIKDIFCRYKTQKGYRVDRKAGWDTHGLPVELSVEKELGITKEDIGKKISVEDYNAACKKTVMRYTDVWNDLTKKIGYWVDMDNPYITYTPKYMESVWWLLAQIYNKGLIYKGYTIQPYSPKAGTGLSSHELNQPGTYQDVSDTTVTAQFKAVKDTLPESLKTFKGDIFFLAWTTTPWTLPSNTALTVGKKINYVAVKTFNQYTFKPITVIIAKDLVSKEFGKKFVAVDDEQKLSEFKSTDKKIPYFITKAFKGEDLLEIKYEQLLPYAKPYHNPENAFRVIAGDFVTTEDGTGIVHTAPTFGADDAMVAKQAQPEVPGLLVKDEQDNLVPLVDLKGKFRPEMGEFAGKYVKNEYYEDGKAPEKSTDVEIAIKLKEENKAFKVEKYLHSYPNCWRTDKPILYYPLDSWFIKVTEFKDKMVELNNTINWKPKSTGEGRFGNWLANANDWNLSRSRYWGIPLPIWRTEDGKAEKIIDSISTLKQEIDKSVEAGIMQENPFADFKVNDFSDENYADVDIHKNIVDDVILVSDQGEPMKREPDLIDVWFDSGSMPYAQWHYPFENTKEVENKKKTADFIAEGVDQTRGWFYTLHAIATLVFEDVAYKNVVSNGLVLDKNGQKMSKRLGNAVDPFETLKTYGPDATRWYMISNANPWDNLKFDLNGIGEVQRKFFGTLYNTYSFFTLYANIDNFQYEEVDVFLEQRPEIDRWILSELHTLIQDVDAFYADYEPTKATRAISDFVQENLSNWYVRLSRRRFWKGDYEQDKISAYQTLFTCLLDISKLIAPVAPFFADRLYQDLTSVLDKDVPESVHLADFPKADTSMINKSLEEKMHTAQIISSLVLSLRKKEKIKVRQPLKRIMIPVLDQNFKADVEAVADLIKSEVNVKTIEFIDDTSDLLIKSIKPNFKVLGPKYGKDMKFAVKAVNQLTKSDIAKIESDGQIEVEINGNPETLSIDEVEITSQDIEGWLVASQNNITVALDIHIDEKLKNEGIARELVNRIQNLRKDSDLNVTDHIDISIQNDNNIINAVEENLTYIKRETLTENIIFADQIKNGREIEFDDVHTVITLKKK</sequence>
<dbReference type="Gene3D" id="3.40.50.620">
    <property type="entry name" value="HUPs"/>
    <property type="match status" value="2"/>
</dbReference>
<dbReference type="InterPro" id="IPR002300">
    <property type="entry name" value="aa-tRNA-synth_Ia"/>
</dbReference>
<feature type="domain" description="Aminoacyl-tRNA synthetase class Ia" evidence="9">
    <location>
        <begin position="20"/>
        <end position="720"/>
    </location>
</feature>
<protein>
    <recommendedName>
        <fullName evidence="8">Isoleucine--tRNA ligase</fullName>
        <ecNumber evidence="8">6.1.1.5</ecNumber>
    </recommendedName>
    <alternativeName>
        <fullName evidence="8">Isoleucyl-tRNA synthetase</fullName>
        <shortName evidence="8">IleRS</shortName>
    </alternativeName>
</protein>
<gene>
    <name evidence="8" type="primary">ileS</name>
    <name evidence="11" type="ORF">FCN74_06825</name>
</gene>
<keyword evidence="8" id="KW-0862">Zinc</keyword>
<dbReference type="SUPFAM" id="SSF52374">
    <property type="entry name" value="Nucleotidylyl transferase"/>
    <property type="match status" value="1"/>
</dbReference>
<dbReference type="PRINTS" id="PR00984">
    <property type="entry name" value="TRNASYNTHILE"/>
</dbReference>
<keyword evidence="5 8" id="KW-0030">Aminoacyl-tRNA synthetase</keyword>
<dbReference type="NCBIfam" id="TIGR00392">
    <property type="entry name" value="ileS"/>
    <property type="match status" value="1"/>
</dbReference>
<dbReference type="CDD" id="cd07961">
    <property type="entry name" value="Anticodon_Ia_Ile_ABEc"/>
    <property type="match status" value="1"/>
</dbReference>
<dbReference type="InterPro" id="IPR033709">
    <property type="entry name" value="Anticodon_Ile_ABEc"/>
</dbReference>
<dbReference type="SUPFAM" id="SSF50677">
    <property type="entry name" value="ValRS/IleRS/LeuRS editing domain"/>
    <property type="match status" value="1"/>
</dbReference>
<accession>A0A4U5TTY0</accession>
<dbReference type="CDD" id="cd00818">
    <property type="entry name" value="IleRS_core"/>
    <property type="match status" value="1"/>
</dbReference>
<dbReference type="SUPFAM" id="SSF47323">
    <property type="entry name" value="Anticodon-binding domain of a subclass of class I aminoacyl-tRNA synthetases"/>
    <property type="match status" value="2"/>
</dbReference>
<dbReference type="Pfam" id="PF08264">
    <property type="entry name" value="Anticodon_1"/>
    <property type="match status" value="1"/>
</dbReference>
<keyword evidence="12" id="KW-1185">Reference proteome</keyword>
<comment type="caution">
    <text evidence="11">The sequence shown here is derived from an EMBL/GenBank/DDBJ whole genome shotgun (WGS) entry which is preliminary data.</text>
</comment>
<comment type="catalytic activity">
    <reaction evidence="7 8">
        <text>tRNA(Ile) + L-isoleucine + ATP = L-isoleucyl-tRNA(Ile) + AMP + diphosphate</text>
        <dbReference type="Rhea" id="RHEA:11060"/>
        <dbReference type="Rhea" id="RHEA-COMP:9666"/>
        <dbReference type="Rhea" id="RHEA-COMP:9695"/>
        <dbReference type="ChEBI" id="CHEBI:30616"/>
        <dbReference type="ChEBI" id="CHEBI:33019"/>
        <dbReference type="ChEBI" id="CHEBI:58045"/>
        <dbReference type="ChEBI" id="CHEBI:78442"/>
        <dbReference type="ChEBI" id="CHEBI:78528"/>
        <dbReference type="ChEBI" id="CHEBI:456215"/>
        <dbReference type="EC" id="6.1.1.5"/>
    </reaction>
</comment>
<evidence type="ECO:0000256" key="3">
    <source>
        <dbReference type="ARBA" id="ARBA00022840"/>
    </source>
</evidence>
<evidence type="ECO:0000256" key="5">
    <source>
        <dbReference type="ARBA" id="ARBA00023146"/>
    </source>
</evidence>
<feature type="short sequence motif" description="'HIGH' region" evidence="8">
    <location>
        <begin position="50"/>
        <end position="60"/>
    </location>
</feature>
<dbReference type="Gene3D" id="1.10.730.10">
    <property type="entry name" value="Isoleucyl-tRNA Synthetase, Domain 1"/>
    <property type="match status" value="1"/>
</dbReference>
<comment type="function">
    <text evidence="6 8">Catalyzes the attachment of isoleucine to tRNA(Ile). As IleRS can inadvertently accommodate and process structurally similar amino acids such as valine, to avoid such errors it has two additional distinct tRNA(Ile)-dependent editing activities. One activity is designated as 'pretransfer' editing and involves the hydrolysis of activated Val-AMP. The other activity is designated 'posttransfer' editing and involves deacylation of mischarged Val-tRNA(Ile).</text>
</comment>
<comment type="cofactor">
    <cofactor evidence="8">
        <name>Zn(2+)</name>
        <dbReference type="ChEBI" id="CHEBI:29105"/>
    </cofactor>
</comment>
<name>A0A4U5TTY0_9FLAO</name>
<dbReference type="GO" id="GO:0005524">
    <property type="term" value="F:ATP binding"/>
    <property type="evidence" value="ECO:0007669"/>
    <property type="project" value="UniProtKB-UniRule"/>
</dbReference>
<keyword evidence="8" id="KW-0963">Cytoplasm</keyword>
<dbReference type="InterPro" id="IPR013155">
    <property type="entry name" value="M/V/L/I-tRNA-synth_anticd-bd"/>
</dbReference>
<evidence type="ECO:0000313" key="12">
    <source>
        <dbReference type="Proteomes" id="UP000306552"/>
    </source>
</evidence>
<dbReference type="PANTHER" id="PTHR42780:SF1">
    <property type="entry name" value="ISOLEUCINE--TRNA LIGASE, CYTOPLASMIC"/>
    <property type="match status" value="1"/>
</dbReference>
<proteinExistence type="inferred from homology"/>
<keyword evidence="2 8" id="KW-0547">Nucleotide-binding</keyword>
<dbReference type="InterPro" id="IPR023586">
    <property type="entry name" value="Ile-tRNA-ligase_type2"/>
</dbReference>
<comment type="subcellular location">
    <subcellularLocation>
        <location evidence="8">Cytoplasm</location>
    </subcellularLocation>
</comment>
<keyword evidence="3 8" id="KW-0067">ATP-binding</keyword>
<dbReference type="Pfam" id="PF19302">
    <property type="entry name" value="DUF5915"/>
    <property type="match status" value="1"/>
</dbReference>
<dbReference type="OrthoDB" id="9810365at2"/>
<keyword evidence="8" id="KW-0479">Metal-binding</keyword>
<dbReference type="GO" id="GO:0006428">
    <property type="term" value="P:isoleucyl-tRNA aminoacylation"/>
    <property type="evidence" value="ECO:0007669"/>
    <property type="project" value="UniProtKB-UniRule"/>
</dbReference>
<keyword evidence="1 8" id="KW-0436">Ligase</keyword>
<evidence type="ECO:0000259" key="9">
    <source>
        <dbReference type="Pfam" id="PF00133"/>
    </source>
</evidence>
<evidence type="ECO:0000256" key="7">
    <source>
        <dbReference type="ARBA" id="ARBA00048359"/>
    </source>
</evidence>
<evidence type="ECO:0000256" key="8">
    <source>
        <dbReference type="HAMAP-Rule" id="MF_02003"/>
    </source>
</evidence>
<comment type="subunit">
    <text evidence="8">Monomer.</text>
</comment>
<evidence type="ECO:0000256" key="1">
    <source>
        <dbReference type="ARBA" id="ARBA00022598"/>
    </source>
</evidence>
<dbReference type="GO" id="GO:0008270">
    <property type="term" value="F:zinc ion binding"/>
    <property type="evidence" value="ECO:0007669"/>
    <property type="project" value="UniProtKB-UniRule"/>
</dbReference>